<reference evidence="1" key="1">
    <citation type="submission" date="2021-06" db="EMBL/GenBank/DDBJ databases">
        <authorList>
            <person name="Kallberg Y."/>
            <person name="Tangrot J."/>
            <person name="Rosling A."/>
        </authorList>
    </citation>
    <scope>NUCLEOTIDE SEQUENCE</scope>
    <source>
        <strain evidence="1">MA461A</strain>
    </source>
</reference>
<proteinExistence type="predicted"/>
<name>A0ACA9RUE2_9GLOM</name>
<comment type="caution">
    <text evidence="1">The sequence shown here is derived from an EMBL/GenBank/DDBJ whole genome shotgun (WGS) entry which is preliminary data.</text>
</comment>
<accession>A0ACA9RUE2</accession>
<evidence type="ECO:0000313" key="2">
    <source>
        <dbReference type="Proteomes" id="UP000789920"/>
    </source>
</evidence>
<keyword evidence="2" id="KW-1185">Reference proteome</keyword>
<dbReference type="EMBL" id="CAJVQC010072612">
    <property type="protein sequence ID" value="CAG8811610.1"/>
    <property type="molecule type" value="Genomic_DNA"/>
</dbReference>
<evidence type="ECO:0000313" key="1">
    <source>
        <dbReference type="EMBL" id="CAG8811610.1"/>
    </source>
</evidence>
<sequence>TNVVNQNILESILITSDKQVLVWQAQDCSRDRVRTNDTVMHLIKQQENPDITFLPCFAHQANLCVGEIFKESQTYKETMKQAIQIATYFRSKNHIYFSVYDSNENSDFFRQSSFNEDILELPIHICDSVNSNDFWKNCILIKKLLLPYCGCLNILQRDAAKLYN</sequence>
<dbReference type="Proteomes" id="UP000789920">
    <property type="component" value="Unassembled WGS sequence"/>
</dbReference>
<protein>
    <submittedName>
        <fullName evidence="1">9645_t:CDS:1</fullName>
    </submittedName>
</protein>
<feature type="non-terminal residue" evidence="1">
    <location>
        <position position="1"/>
    </location>
</feature>
<gene>
    <name evidence="1" type="ORF">RPERSI_LOCUS23353</name>
</gene>
<feature type="non-terminal residue" evidence="1">
    <location>
        <position position="164"/>
    </location>
</feature>
<organism evidence="1 2">
    <name type="scientific">Racocetra persica</name>
    <dbReference type="NCBI Taxonomy" id="160502"/>
    <lineage>
        <taxon>Eukaryota</taxon>
        <taxon>Fungi</taxon>
        <taxon>Fungi incertae sedis</taxon>
        <taxon>Mucoromycota</taxon>
        <taxon>Glomeromycotina</taxon>
        <taxon>Glomeromycetes</taxon>
        <taxon>Diversisporales</taxon>
        <taxon>Gigasporaceae</taxon>
        <taxon>Racocetra</taxon>
    </lineage>
</organism>